<evidence type="ECO:0000313" key="9">
    <source>
        <dbReference type="Proteomes" id="UP001549036"/>
    </source>
</evidence>
<reference evidence="8 9" key="1">
    <citation type="submission" date="2024-06" db="EMBL/GenBank/DDBJ databases">
        <title>Genomic Encyclopedia of Type Strains, Phase IV (KMG-IV): sequencing the most valuable type-strain genomes for metagenomic binning, comparative biology and taxonomic classification.</title>
        <authorList>
            <person name="Goeker M."/>
        </authorList>
    </citation>
    <scope>NUCLEOTIDE SEQUENCE [LARGE SCALE GENOMIC DNA]</scope>
    <source>
        <strain evidence="8 9">DSM 29846</strain>
    </source>
</reference>
<keyword evidence="5 6" id="KW-0233">DNA recombination</keyword>
<keyword evidence="9" id="KW-1185">Reference proteome</keyword>
<evidence type="ECO:0000256" key="4">
    <source>
        <dbReference type="ARBA" id="ARBA00023125"/>
    </source>
</evidence>
<comment type="function">
    <text evidence="1 6">Required for the transposition of the insertion element.</text>
</comment>
<organism evidence="8 9">
    <name type="scientific">Mesorhizobium shonense</name>
    <dbReference type="NCBI Taxonomy" id="1209948"/>
    <lineage>
        <taxon>Bacteria</taxon>
        <taxon>Pseudomonadati</taxon>
        <taxon>Pseudomonadota</taxon>
        <taxon>Alphaproteobacteria</taxon>
        <taxon>Hyphomicrobiales</taxon>
        <taxon>Phyllobacteriaceae</taxon>
        <taxon>Mesorhizobium</taxon>
    </lineage>
</organism>
<dbReference type="Pfam" id="PF00872">
    <property type="entry name" value="Transposase_mut"/>
    <property type="match status" value="1"/>
</dbReference>
<feature type="region of interest" description="Disordered" evidence="7">
    <location>
        <begin position="200"/>
        <end position="250"/>
    </location>
</feature>
<evidence type="ECO:0000256" key="1">
    <source>
        <dbReference type="ARBA" id="ARBA00002190"/>
    </source>
</evidence>
<keyword evidence="3 6" id="KW-0815">Transposition</keyword>
<evidence type="ECO:0000313" key="8">
    <source>
        <dbReference type="EMBL" id="MET3594572.1"/>
    </source>
</evidence>
<feature type="compositionally biased region" description="Polar residues" evidence="7">
    <location>
        <begin position="204"/>
        <end position="213"/>
    </location>
</feature>
<name>A0ABV2HWT1_9HYPH</name>
<evidence type="ECO:0000256" key="2">
    <source>
        <dbReference type="ARBA" id="ARBA00010961"/>
    </source>
</evidence>
<gene>
    <name evidence="8" type="ORF">ABID26_003980</name>
</gene>
<proteinExistence type="inferred from homology"/>
<keyword evidence="4 6" id="KW-0238">DNA-binding</keyword>
<evidence type="ECO:0000256" key="5">
    <source>
        <dbReference type="ARBA" id="ARBA00023172"/>
    </source>
</evidence>
<dbReference type="InterPro" id="IPR001207">
    <property type="entry name" value="Transposase_mutator"/>
</dbReference>
<sequence>MSGISKSQVSRLCEEIDGKVKAFLERPFEGGWPYVWIDATYLKVRRGGRIVSVAVIIAVGVNTDGRREVLGMEIGTSEAEPIWTEFLRKLTRRGLGGVKLVVSDGHEGLKAAVTKVLSATWQRCRVHFMRNVLRTQARAAAASTAFIAIAFAQETPEAASSQCRAVADQIRPKVPKLAAILDNAEPDVLAYMTFRKEHPARIRSASQRRNQAPNRRGRHLPERQRHPPPRRPLLLEQNDEWAMQRALHDT</sequence>
<accession>A0ABV2HWT1</accession>
<protein>
    <recommendedName>
        <fullName evidence="6">Mutator family transposase</fullName>
    </recommendedName>
</protein>
<evidence type="ECO:0000256" key="3">
    <source>
        <dbReference type="ARBA" id="ARBA00022578"/>
    </source>
</evidence>
<dbReference type="PANTHER" id="PTHR33217">
    <property type="entry name" value="TRANSPOSASE FOR INSERTION SEQUENCE ELEMENT IS1081"/>
    <property type="match status" value="1"/>
</dbReference>
<evidence type="ECO:0000256" key="7">
    <source>
        <dbReference type="SAM" id="MobiDB-lite"/>
    </source>
</evidence>
<keyword evidence="6" id="KW-0814">Transposable element</keyword>
<evidence type="ECO:0000256" key="6">
    <source>
        <dbReference type="RuleBase" id="RU365089"/>
    </source>
</evidence>
<comment type="similarity">
    <text evidence="2 6">Belongs to the transposase mutator family.</text>
</comment>
<dbReference type="EMBL" id="JBEPLM010000007">
    <property type="protein sequence ID" value="MET3594572.1"/>
    <property type="molecule type" value="Genomic_DNA"/>
</dbReference>
<comment type="caution">
    <text evidence="8">The sequence shown here is derived from an EMBL/GenBank/DDBJ whole genome shotgun (WGS) entry which is preliminary data.</text>
</comment>
<dbReference type="Proteomes" id="UP001549036">
    <property type="component" value="Unassembled WGS sequence"/>
</dbReference>
<dbReference type="PANTHER" id="PTHR33217:SF7">
    <property type="entry name" value="TRANSPOSASE FOR INSERTION SEQUENCE ELEMENT IS1081"/>
    <property type="match status" value="1"/>
</dbReference>